<keyword evidence="3" id="KW-1185">Reference proteome</keyword>
<name>A0A2T3YQW5_TRIA4</name>
<feature type="compositionally biased region" description="Low complexity" evidence="1">
    <location>
        <begin position="10"/>
        <end position="19"/>
    </location>
</feature>
<dbReference type="EMBL" id="KZ679288">
    <property type="protein sequence ID" value="PTB34914.1"/>
    <property type="molecule type" value="Genomic_DNA"/>
</dbReference>
<gene>
    <name evidence="2" type="ORF">M441DRAFT_63123</name>
</gene>
<dbReference type="STRING" id="1042311.A0A2T3YQW5"/>
<accession>A0A2T3YQW5</accession>
<organism evidence="2 3">
    <name type="scientific">Trichoderma asperellum (strain ATCC 204424 / CBS 433.97 / NBRC 101777)</name>
    <dbReference type="NCBI Taxonomy" id="1042311"/>
    <lineage>
        <taxon>Eukaryota</taxon>
        <taxon>Fungi</taxon>
        <taxon>Dikarya</taxon>
        <taxon>Ascomycota</taxon>
        <taxon>Pezizomycotina</taxon>
        <taxon>Sordariomycetes</taxon>
        <taxon>Hypocreomycetidae</taxon>
        <taxon>Hypocreales</taxon>
        <taxon>Hypocreaceae</taxon>
        <taxon>Trichoderma</taxon>
    </lineage>
</organism>
<feature type="region of interest" description="Disordered" evidence="1">
    <location>
        <begin position="1"/>
        <end position="22"/>
    </location>
</feature>
<protein>
    <submittedName>
        <fullName evidence="2">Uncharacterized protein</fullName>
    </submittedName>
</protein>
<dbReference type="OrthoDB" id="73875at2759"/>
<evidence type="ECO:0000313" key="3">
    <source>
        <dbReference type="Proteomes" id="UP000240493"/>
    </source>
</evidence>
<dbReference type="AlphaFoldDB" id="A0A2T3YQW5"/>
<dbReference type="Proteomes" id="UP000240493">
    <property type="component" value="Unassembled WGS sequence"/>
</dbReference>
<proteinExistence type="predicted"/>
<evidence type="ECO:0000256" key="1">
    <source>
        <dbReference type="SAM" id="MobiDB-lite"/>
    </source>
</evidence>
<reference evidence="2 3" key="1">
    <citation type="submission" date="2016-07" db="EMBL/GenBank/DDBJ databases">
        <title>Multiple horizontal gene transfer events from other fungi enriched the ability of initially mycotrophic Trichoderma (Ascomycota) to feed on dead plant biomass.</title>
        <authorList>
            <consortium name="DOE Joint Genome Institute"/>
            <person name="Aerts A."/>
            <person name="Atanasova L."/>
            <person name="Chenthamara K."/>
            <person name="Zhang J."/>
            <person name="Grujic M."/>
            <person name="Henrissat B."/>
            <person name="Kuo A."/>
            <person name="Salamov A."/>
            <person name="Lipzen A."/>
            <person name="Labutti K."/>
            <person name="Barry K."/>
            <person name="Miao Y."/>
            <person name="Rahimi M.J."/>
            <person name="Shen Q."/>
            <person name="Grigoriev I.V."/>
            <person name="Kubicek C.P."/>
            <person name="Druzhinina I.S."/>
        </authorList>
    </citation>
    <scope>NUCLEOTIDE SEQUENCE [LARGE SCALE GENOMIC DNA]</scope>
    <source>
        <strain evidence="2 3">CBS 433.97</strain>
    </source>
</reference>
<sequence length="123" mass="14094">MTRRQLPNASSPRSTTRSMRSQRKWPNIEIVLGHRRIAITAQQVNRLWETFTYPQEAAATKHYLNASVTASWSSQPIVADRQWGKCDRDQYPPAYFLSDIDAAYINIRLKNQRAVGALCTGRT</sequence>
<evidence type="ECO:0000313" key="2">
    <source>
        <dbReference type="EMBL" id="PTB34914.1"/>
    </source>
</evidence>